<name>A0A3A0VP92_STAGA</name>
<dbReference type="InterPro" id="IPR000223">
    <property type="entry name" value="Pept_S26A_signal_pept_1"/>
</dbReference>
<evidence type="ECO:0000256" key="1">
    <source>
        <dbReference type="ARBA" id="ARBA00004401"/>
    </source>
</evidence>
<dbReference type="AlphaFoldDB" id="A0A3A0VP92"/>
<keyword evidence="3" id="KW-0645">Protease</keyword>
<dbReference type="GO" id="GO:0006465">
    <property type="term" value="P:signal peptide processing"/>
    <property type="evidence" value="ECO:0007669"/>
    <property type="project" value="InterPro"/>
</dbReference>
<dbReference type="GO" id="GO:0009003">
    <property type="term" value="F:signal peptidase activity"/>
    <property type="evidence" value="ECO:0007669"/>
    <property type="project" value="UniProtKB-EC"/>
</dbReference>
<dbReference type="GO" id="GO:0004252">
    <property type="term" value="F:serine-type endopeptidase activity"/>
    <property type="evidence" value="ECO:0007669"/>
    <property type="project" value="InterPro"/>
</dbReference>
<proteinExistence type="inferred from homology"/>
<dbReference type="Proteomes" id="UP000265541">
    <property type="component" value="Unassembled WGS sequence"/>
</dbReference>
<comment type="catalytic activity">
    <reaction evidence="3">
        <text>Cleavage of hydrophobic, N-terminal signal or leader sequences from secreted and periplasmic proteins.</text>
        <dbReference type="EC" id="3.4.21.89"/>
    </reaction>
</comment>
<dbReference type="EMBL" id="QYJN01000002">
    <property type="protein sequence ID" value="RIP35778.1"/>
    <property type="molecule type" value="Genomic_DNA"/>
</dbReference>
<dbReference type="EC" id="3.4.21.89" evidence="3"/>
<dbReference type="OrthoDB" id="9802919at2"/>
<comment type="similarity">
    <text evidence="2 3">Belongs to the peptidase S26 family.</text>
</comment>
<evidence type="ECO:0000313" key="5">
    <source>
        <dbReference type="EMBL" id="RIP35778.1"/>
    </source>
</evidence>
<dbReference type="InterPro" id="IPR036286">
    <property type="entry name" value="LexA/Signal_pep-like_sf"/>
</dbReference>
<dbReference type="SUPFAM" id="SSF51306">
    <property type="entry name" value="LexA/Signal peptidase"/>
    <property type="match status" value="1"/>
</dbReference>
<evidence type="ECO:0000259" key="4">
    <source>
        <dbReference type="Pfam" id="PF10502"/>
    </source>
</evidence>
<sequence>MQQILKHLILIIIALMIVILIQAILVTGFVVKDNRMSPNLNKGDRIIVNKIKSTFNLLDNNDIIMYRNGSHIEIGRIIGKSGQSIAYKNATLYRDDRKINESYIKGQQIESLSLRHIKQSEGDIVPPNMYFVLNDQRADKHDSRTYGLVQSKDIIGDVSLRFYPMKKFTVDFN</sequence>
<evidence type="ECO:0000256" key="2">
    <source>
        <dbReference type="ARBA" id="ARBA00009370"/>
    </source>
</evidence>
<comment type="subcellular location">
    <subcellularLocation>
        <location evidence="1">Cell membrane</location>
        <topology evidence="1">Single-pass type II membrane protein</topology>
    </subcellularLocation>
    <subcellularLocation>
        <location evidence="3">Membrane</location>
        <topology evidence="3">Single-pass type II membrane protein</topology>
    </subcellularLocation>
</comment>
<dbReference type="NCBIfam" id="TIGR02227">
    <property type="entry name" value="sigpep_I_bact"/>
    <property type="match status" value="1"/>
</dbReference>
<organism evidence="5 6">
    <name type="scientific">Staphylococcus gallinarum</name>
    <dbReference type="NCBI Taxonomy" id="1293"/>
    <lineage>
        <taxon>Bacteria</taxon>
        <taxon>Bacillati</taxon>
        <taxon>Bacillota</taxon>
        <taxon>Bacilli</taxon>
        <taxon>Bacillales</taxon>
        <taxon>Staphylococcaceae</taxon>
        <taxon>Staphylococcus</taxon>
    </lineage>
</organism>
<dbReference type="RefSeq" id="WP_119484559.1">
    <property type="nucleotide sequence ID" value="NZ_QYJN01000002.1"/>
</dbReference>
<accession>A0A3A0VP92</accession>
<dbReference type="PANTHER" id="PTHR43390">
    <property type="entry name" value="SIGNAL PEPTIDASE I"/>
    <property type="match status" value="1"/>
</dbReference>
<feature type="domain" description="Peptidase S26" evidence="4">
    <location>
        <begin position="6"/>
        <end position="163"/>
    </location>
</feature>
<evidence type="ECO:0000256" key="3">
    <source>
        <dbReference type="RuleBase" id="RU362042"/>
    </source>
</evidence>
<comment type="caution">
    <text evidence="5">The sequence shown here is derived from an EMBL/GenBank/DDBJ whole genome shotgun (WGS) entry which is preliminary data.</text>
</comment>
<keyword evidence="3 5" id="KW-0378">Hydrolase</keyword>
<keyword evidence="3" id="KW-0472">Membrane</keyword>
<keyword evidence="3" id="KW-1133">Transmembrane helix</keyword>
<dbReference type="Gene3D" id="2.10.109.10">
    <property type="entry name" value="Umud Fragment, subunit A"/>
    <property type="match status" value="1"/>
</dbReference>
<feature type="transmembrane region" description="Helical" evidence="3">
    <location>
        <begin position="7"/>
        <end position="31"/>
    </location>
</feature>
<dbReference type="PANTHER" id="PTHR43390:SF1">
    <property type="entry name" value="CHLOROPLAST PROCESSING PEPTIDASE"/>
    <property type="match status" value="1"/>
</dbReference>
<keyword evidence="3" id="KW-0812">Transmembrane</keyword>
<protein>
    <recommendedName>
        <fullName evidence="3">Signal peptidase I</fullName>
        <ecNumber evidence="3">3.4.21.89</ecNumber>
    </recommendedName>
</protein>
<dbReference type="GO" id="GO:0005886">
    <property type="term" value="C:plasma membrane"/>
    <property type="evidence" value="ECO:0007669"/>
    <property type="project" value="UniProtKB-SubCell"/>
</dbReference>
<dbReference type="Pfam" id="PF10502">
    <property type="entry name" value="Peptidase_S26"/>
    <property type="match status" value="1"/>
</dbReference>
<dbReference type="PRINTS" id="PR00727">
    <property type="entry name" value="LEADERPTASE"/>
</dbReference>
<dbReference type="CDD" id="cd06530">
    <property type="entry name" value="S26_SPase_I"/>
    <property type="match status" value="1"/>
</dbReference>
<gene>
    <name evidence="5" type="primary">lepB</name>
    <name evidence="5" type="ORF">BUZ14_03770</name>
</gene>
<reference evidence="5 6" key="1">
    <citation type="journal article" date="2016" name="Front. Microbiol.">
        <title>Comprehensive Phylogenetic Analysis of Bovine Non-aureus Staphylococci Species Based on Whole-Genome Sequencing.</title>
        <authorList>
            <person name="Naushad S."/>
            <person name="Barkema H.W."/>
            <person name="Luby C."/>
            <person name="Condas L.A."/>
            <person name="Nobrega D.B."/>
            <person name="Carson D.A."/>
            <person name="De Buck J."/>
        </authorList>
    </citation>
    <scope>NUCLEOTIDE SEQUENCE [LARGE SCALE GENOMIC DNA]</scope>
    <source>
        <strain evidence="5 6">SNUC 4781</strain>
    </source>
</reference>
<dbReference type="InterPro" id="IPR019533">
    <property type="entry name" value="Peptidase_S26"/>
</dbReference>
<evidence type="ECO:0000313" key="6">
    <source>
        <dbReference type="Proteomes" id="UP000265541"/>
    </source>
</evidence>